<comment type="subcellular location">
    <subcellularLocation>
        <location evidence="1 10">Nucleus</location>
    </subcellularLocation>
</comment>
<gene>
    <name evidence="12" type="ORF">BGT96224_993</name>
    <name evidence="13" type="ORF">BGT96224V2_LOCUS4001</name>
</gene>
<reference evidence="14" key="1">
    <citation type="journal article" date="2013" name="Nat. Genet.">
        <title>The wheat powdery mildew genome shows the unique evolution of an obligate biotroph.</title>
        <authorList>
            <person name="Wicker T."/>
            <person name="Oberhaensli S."/>
            <person name="Parlange F."/>
            <person name="Buchmann J.P."/>
            <person name="Shatalina M."/>
            <person name="Roffler S."/>
            <person name="Ben-David R."/>
            <person name="Dolezel J."/>
            <person name="Simkova H."/>
            <person name="Schulze-Lefert P."/>
            <person name="Spanu P.D."/>
            <person name="Bruggmann R."/>
            <person name="Amselem J."/>
            <person name="Quesneville H."/>
            <person name="Ver Loren van Themaat E."/>
            <person name="Paape T."/>
            <person name="Shimizu K.K."/>
            <person name="Keller B."/>
        </authorList>
    </citation>
    <scope>NUCLEOTIDE SEQUENCE [LARGE SCALE GENOMIC DNA]</scope>
    <source>
        <strain evidence="14">96224</strain>
    </source>
</reference>
<evidence type="ECO:0000256" key="1">
    <source>
        <dbReference type="ARBA" id="ARBA00004123"/>
    </source>
</evidence>
<dbReference type="EMBL" id="UIGY01000098">
    <property type="protein sequence ID" value="SUZ10838.1"/>
    <property type="molecule type" value="Genomic_DNA"/>
</dbReference>
<comment type="subunit">
    <text evidence="3 10">Component of the Mediator complex.</text>
</comment>
<protein>
    <recommendedName>
        <fullName evidence="4 10">Mediator of RNA polymerase II transcription subunit 21</fullName>
    </recommendedName>
</protein>
<evidence type="ECO:0000313" key="14">
    <source>
        <dbReference type="Proteomes" id="UP000053110"/>
    </source>
</evidence>
<dbReference type="InterPro" id="IPR021384">
    <property type="entry name" value="Mediator_Med21"/>
</dbReference>
<sequence>MADRLTQLQDAIDQLANQFVASLSYINKHHSPQRLGSTDVVRQESNGEGFYKQAQPQVDSLPSDVFKAAQLELAQDLILKEQEIEALVSMLPGLENSEKFQEQTIRQLEKELRAADSEIKKAFELKEELVERLGVAIQSIKRP</sequence>
<evidence type="ECO:0000256" key="5">
    <source>
        <dbReference type="ARBA" id="ARBA00023015"/>
    </source>
</evidence>
<evidence type="ECO:0000256" key="11">
    <source>
        <dbReference type="SAM" id="Coils"/>
    </source>
</evidence>
<dbReference type="Pfam" id="PF11221">
    <property type="entry name" value="Med21"/>
    <property type="match status" value="1"/>
</dbReference>
<dbReference type="GO" id="GO:0006357">
    <property type="term" value="P:regulation of transcription by RNA polymerase II"/>
    <property type="evidence" value="ECO:0007669"/>
    <property type="project" value="TreeGrafter"/>
</dbReference>
<evidence type="ECO:0000256" key="7">
    <source>
        <dbReference type="ARBA" id="ARBA00023163"/>
    </source>
</evidence>
<dbReference type="PANTHER" id="PTHR13381:SF0">
    <property type="entry name" value="MEDIATOR OF RNA POLYMERASE II TRANSCRIPTION SUBUNIT 21"/>
    <property type="match status" value="1"/>
</dbReference>
<keyword evidence="7 10" id="KW-0804">Transcription</keyword>
<dbReference type="AlphaFoldDB" id="A0A061HG86"/>
<proteinExistence type="inferred from homology"/>
<keyword evidence="5 10" id="KW-0805">Transcription regulation</keyword>
<keyword evidence="8 10" id="KW-0539">Nucleus</keyword>
<evidence type="ECO:0000256" key="2">
    <source>
        <dbReference type="ARBA" id="ARBA00005770"/>
    </source>
</evidence>
<comment type="function">
    <text evidence="9 10">Component of the Mediator complex, a coactivator involved in the regulated transcription of nearly all RNA polymerase II-dependent genes. Mediator functions as a bridge to convey information from gene-specific regulatory proteins to the basal RNA polymerase II transcription machinery. Mediator is recruited to promoters by direct interactions with regulatory proteins and serves as a scaffold for the assembly of a functional preinitiation complex with RNA polymerase II and the general transcription factors.</text>
</comment>
<evidence type="ECO:0000256" key="6">
    <source>
        <dbReference type="ARBA" id="ARBA00023159"/>
    </source>
</evidence>
<reference evidence="13" key="3">
    <citation type="submission" date="2018-07" db="EMBL/GenBank/DDBJ databases">
        <authorList>
            <person name="Quirk P.G."/>
            <person name="Krulwich T.A."/>
        </authorList>
    </citation>
    <scope>NUCLEOTIDE SEQUENCE</scope>
    <source>
        <strain evidence="13">96224</strain>
    </source>
</reference>
<evidence type="ECO:0000256" key="10">
    <source>
        <dbReference type="RuleBase" id="RU366036"/>
    </source>
</evidence>
<evidence type="ECO:0000256" key="3">
    <source>
        <dbReference type="ARBA" id="ARBA00011837"/>
    </source>
</evidence>
<dbReference type="Gene3D" id="6.10.280.10">
    <property type="entry name" value="Mediator complex, subunit Med21"/>
    <property type="match status" value="1"/>
</dbReference>
<dbReference type="EMBL" id="KE375071">
    <property type="protein sequence ID" value="EPQ64307.1"/>
    <property type="molecule type" value="Genomic_DNA"/>
</dbReference>
<dbReference type="InterPro" id="IPR037212">
    <property type="entry name" value="Med7/Med21-like"/>
</dbReference>
<dbReference type="SUPFAM" id="SSF140718">
    <property type="entry name" value="Mediator hinge subcomplex-like"/>
    <property type="match status" value="1"/>
</dbReference>
<feature type="coiled-coil region" evidence="11">
    <location>
        <begin position="91"/>
        <end position="132"/>
    </location>
</feature>
<evidence type="ECO:0000313" key="12">
    <source>
        <dbReference type="EMBL" id="EPQ64307.1"/>
    </source>
</evidence>
<dbReference type="OrthoDB" id="526653at2759"/>
<dbReference type="Proteomes" id="UP000053110">
    <property type="component" value="Unassembled WGS sequence"/>
</dbReference>
<keyword evidence="6 10" id="KW-0010">Activator</keyword>
<evidence type="ECO:0000313" key="13">
    <source>
        <dbReference type="EMBL" id="SUZ10838.1"/>
    </source>
</evidence>
<evidence type="ECO:0000256" key="8">
    <source>
        <dbReference type="ARBA" id="ARBA00023242"/>
    </source>
</evidence>
<dbReference type="HOGENOM" id="CLU_094271_1_1_1"/>
<dbReference type="GO" id="GO:0016592">
    <property type="term" value="C:mediator complex"/>
    <property type="evidence" value="ECO:0007669"/>
    <property type="project" value="UniProtKB-UniRule"/>
</dbReference>
<organism evidence="13">
    <name type="scientific">Blumeria graminis f. sp. tritici 96224</name>
    <dbReference type="NCBI Taxonomy" id="1268274"/>
    <lineage>
        <taxon>Eukaryota</taxon>
        <taxon>Fungi</taxon>
        <taxon>Dikarya</taxon>
        <taxon>Ascomycota</taxon>
        <taxon>Pezizomycotina</taxon>
        <taxon>Leotiomycetes</taxon>
        <taxon>Erysiphales</taxon>
        <taxon>Erysiphaceae</taxon>
        <taxon>Blumeria</taxon>
    </lineage>
</organism>
<dbReference type="GO" id="GO:0003712">
    <property type="term" value="F:transcription coregulator activity"/>
    <property type="evidence" value="ECO:0007669"/>
    <property type="project" value="TreeGrafter"/>
</dbReference>
<comment type="similarity">
    <text evidence="2 10">Belongs to the Mediator complex subunit 21 family.</text>
</comment>
<name>A0A061HG86_BLUGR</name>
<dbReference type="PANTHER" id="PTHR13381">
    <property type="entry name" value="RNA POLYMERASE II HOLOENZYME COMPONENT SRB7"/>
    <property type="match status" value="1"/>
</dbReference>
<evidence type="ECO:0000256" key="9">
    <source>
        <dbReference type="ARBA" id="ARBA00025687"/>
    </source>
</evidence>
<accession>A0A061HG86</accession>
<reference evidence="12" key="2">
    <citation type="submission" date="2013-01" db="EMBL/GenBank/DDBJ databases">
        <title>The wheat powdery mildew genome reveals unique evolution of an obligate biotroph.</title>
        <authorList>
            <person name="Oberhaensli S."/>
            <person name="Wicker T."/>
            <person name="Keller B."/>
        </authorList>
    </citation>
    <scope>NUCLEOTIDE SEQUENCE</scope>
    <source>
        <strain evidence="12">96224</strain>
    </source>
</reference>
<keyword evidence="11" id="KW-0175">Coiled coil</keyword>
<evidence type="ECO:0000256" key="4">
    <source>
        <dbReference type="ARBA" id="ARBA00019691"/>
    </source>
</evidence>